<dbReference type="CDD" id="cd15489">
    <property type="entry name" value="PHD_SF"/>
    <property type="match status" value="1"/>
</dbReference>
<evidence type="ECO:0000256" key="1">
    <source>
        <dbReference type="ARBA" id="ARBA00022723"/>
    </source>
</evidence>
<keyword evidence="2" id="KW-0863">Zinc-finger</keyword>
<dbReference type="InterPro" id="IPR011011">
    <property type="entry name" value="Znf_FYVE_PHD"/>
</dbReference>
<keyword evidence="1" id="KW-0479">Metal-binding</keyword>
<organism evidence="5 6">
    <name type="scientific">Arctia plantaginis</name>
    <name type="common">Wood tiger moth</name>
    <name type="synonym">Phalaena plantaginis</name>
    <dbReference type="NCBI Taxonomy" id="874455"/>
    <lineage>
        <taxon>Eukaryota</taxon>
        <taxon>Metazoa</taxon>
        <taxon>Ecdysozoa</taxon>
        <taxon>Arthropoda</taxon>
        <taxon>Hexapoda</taxon>
        <taxon>Insecta</taxon>
        <taxon>Pterygota</taxon>
        <taxon>Neoptera</taxon>
        <taxon>Endopterygota</taxon>
        <taxon>Lepidoptera</taxon>
        <taxon>Glossata</taxon>
        <taxon>Ditrysia</taxon>
        <taxon>Noctuoidea</taxon>
        <taxon>Erebidae</taxon>
        <taxon>Arctiinae</taxon>
        <taxon>Arctia</taxon>
    </lineage>
</organism>
<dbReference type="InterPro" id="IPR019786">
    <property type="entry name" value="Zinc_finger_PHD-type_CS"/>
</dbReference>
<accession>A0A8S1ANC7</accession>
<evidence type="ECO:0000256" key="2">
    <source>
        <dbReference type="ARBA" id="ARBA00022771"/>
    </source>
</evidence>
<dbReference type="Gene3D" id="3.30.40.10">
    <property type="entry name" value="Zinc/RING finger domain, C3HC4 (zinc finger)"/>
    <property type="match status" value="1"/>
</dbReference>
<dbReference type="Proteomes" id="UP000494256">
    <property type="component" value="Unassembled WGS sequence"/>
</dbReference>
<name>A0A8S1ANC7_ARCPL</name>
<comment type="caution">
    <text evidence="5">The sequence shown here is derived from an EMBL/GenBank/DDBJ whole genome shotgun (WGS) entry which is preliminary data.</text>
</comment>
<reference evidence="5 6" key="1">
    <citation type="submission" date="2020-04" db="EMBL/GenBank/DDBJ databases">
        <authorList>
            <person name="Wallbank WR R."/>
            <person name="Pardo Diaz C."/>
            <person name="Kozak K."/>
            <person name="Martin S."/>
            <person name="Jiggins C."/>
            <person name="Moest M."/>
            <person name="Warren A I."/>
            <person name="Byers J.R.P. K."/>
            <person name="Montejo-Kovacevich G."/>
            <person name="Yen C E."/>
        </authorList>
    </citation>
    <scope>NUCLEOTIDE SEQUENCE [LARGE SCALE GENOMIC DNA]</scope>
</reference>
<dbReference type="OrthoDB" id="424974at2759"/>
<evidence type="ECO:0000256" key="3">
    <source>
        <dbReference type="ARBA" id="ARBA00022833"/>
    </source>
</evidence>
<keyword evidence="3" id="KW-0862">Zinc</keyword>
<dbReference type="AlphaFoldDB" id="A0A8S1ANC7"/>
<dbReference type="GO" id="GO:0008270">
    <property type="term" value="F:zinc ion binding"/>
    <property type="evidence" value="ECO:0007669"/>
    <property type="project" value="UniProtKB-KW"/>
</dbReference>
<dbReference type="SMART" id="SM00249">
    <property type="entry name" value="PHD"/>
    <property type="match status" value="1"/>
</dbReference>
<evidence type="ECO:0000259" key="4">
    <source>
        <dbReference type="SMART" id="SM00249"/>
    </source>
</evidence>
<evidence type="ECO:0000313" key="5">
    <source>
        <dbReference type="EMBL" id="CAB3248384.1"/>
    </source>
</evidence>
<proteinExistence type="predicted"/>
<dbReference type="PROSITE" id="PS01359">
    <property type="entry name" value="ZF_PHD_1"/>
    <property type="match status" value="1"/>
</dbReference>
<feature type="domain" description="Zinc finger PHD-type" evidence="4">
    <location>
        <begin position="6"/>
        <end position="55"/>
    </location>
</feature>
<protein>
    <recommendedName>
        <fullName evidence="4">Zinc finger PHD-type domain-containing protein</fullName>
    </recommendedName>
</protein>
<dbReference type="InterPro" id="IPR001965">
    <property type="entry name" value="Znf_PHD"/>
</dbReference>
<sequence length="194" mass="22467">MDNNTKCHKCHNGFNKDDEATYIVCSKCGLYWHFICTTLRASPRDPTNWKCELCKVDTNKNKPKKPETSPSPLSVVDTNQIINDIKDLRKEMCSIKQDMSDREQNNPQSVEGISLEQRISIVEAKILDLENLSDIIKAVQMSVYALEERHHILEQSERICDLELHGVTEYNNEELHDMVVRPHSQQAWQCLKQI</sequence>
<evidence type="ECO:0000313" key="6">
    <source>
        <dbReference type="Proteomes" id="UP000494256"/>
    </source>
</evidence>
<gene>
    <name evidence="5" type="ORF">APLA_LOCUS12353</name>
</gene>
<dbReference type="InterPro" id="IPR013083">
    <property type="entry name" value="Znf_RING/FYVE/PHD"/>
</dbReference>
<dbReference type="SUPFAM" id="SSF57903">
    <property type="entry name" value="FYVE/PHD zinc finger"/>
    <property type="match status" value="1"/>
</dbReference>
<dbReference type="EMBL" id="CADEBD010000339">
    <property type="protein sequence ID" value="CAB3248384.1"/>
    <property type="molecule type" value="Genomic_DNA"/>
</dbReference>